<dbReference type="CDD" id="cd03705">
    <property type="entry name" value="EF1_alpha_III"/>
    <property type="match status" value="1"/>
</dbReference>
<evidence type="ECO:0000256" key="7">
    <source>
        <dbReference type="ARBA" id="ARBA00022553"/>
    </source>
</evidence>
<keyword evidence="14 17" id="KW-0472">Membrane</keyword>
<dbReference type="InterPro" id="IPR050100">
    <property type="entry name" value="TRAFAC_GTPase_members"/>
</dbReference>
<dbReference type="InterPro" id="IPR009001">
    <property type="entry name" value="Transl_elong_EF1A/Init_IF2_C"/>
</dbReference>
<dbReference type="SUPFAM" id="SSF56112">
    <property type="entry name" value="Protein kinase-like (PK-like)"/>
    <property type="match status" value="1"/>
</dbReference>
<comment type="caution">
    <text evidence="20">The sequence shown here is derived from an EMBL/GenBank/DDBJ whole genome shotgun (WGS) entry which is preliminary data.</text>
</comment>
<name>A0A016SRA4_9BILA</name>
<keyword evidence="16" id="KW-0175">Coiled coil</keyword>
<dbReference type="Gene3D" id="3.40.50.300">
    <property type="entry name" value="P-loop containing nucleotide triphosphate hydrolases"/>
    <property type="match status" value="1"/>
</dbReference>
<dbReference type="GO" id="GO:0003924">
    <property type="term" value="F:GTPase activity"/>
    <property type="evidence" value="ECO:0007669"/>
    <property type="project" value="InterPro"/>
</dbReference>
<dbReference type="SUPFAM" id="SSF53822">
    <property type="entry name" value="Periplasmic binding protein-like I"/>
    <property type="match status" value="1"/>
</dbReference>
<evidence type="ECO:0000256" key="11">
    <source>
        <dbReference type="ARBA" id="ARBA00022917"/>
    </source>
</evidence>
<dbReference type="Pfam" id="PF01094">
    <property type="entry name" value="ANF_receptor"/>
    <property type="match status" value="1"/>
</dbReference>
<dbReference type="GO" id="GO:0004672">
    <property type="term" value="F:protein kinase activity"/>
    <property type="evidence" value="ECO:0007669"/>
    <property type="project" value="InterPro"/>
</dbReference>
<dbReference type="FunFam" id="2.40.30.10:FF:000003">
    <property type="entry name" value="Elongation factor 1-alpha"/>
    <property type="match status" value="1"/>
</dbReference>
<proteinExistence type="inferred from homology"/>
<accession>A0A016SRA4</accession>
<protein>
    <recommendedName>
        <fullName evidence="19">Protein kinase domain-containing protein</fullName>
    </recommendedName>
</protein>
<evidence type="ECO:0000256" key="17">
    <source>
        <dbReference type="SAM" id="Phobius"/>
    </source>
</evidence>
<feature type="coiled-coil region" evidence="16">
    <location>
        <begin position="855"/>
        <end position="882"/>
    </location>
</feature>
<keyword evidence="21" id="KW-1185">Reference proteome</keyword>
<feature type="transmembrane region" description="Helical" evidence="17">
    <location>
        <begin position="765"/>
        <end position="783"/>
    </location>
</feature>
<dbReference type="PROSITE" id="PS50011">
    <property type="entry name" value="PROTEIN_KINASE_DOM"/>
    <property type="match status" value="1"/>
</dbReference>
<evidence type="ECO:0000313" key="21">
    <source>
        <dbReference type="Proteomes" id="UP000024635"/>
    </source>
</evidence>
<evidence type="ECO:0000313" key="20">
    <source>
        <dbReference type="EMBL" id="EYB93238.1"/>
    </source>
</evidence>
<dbReference type="InterPro" id="IPR009000">
    <property type="entry name" value="Transl_B-barrel_sf"/>
</dbReference>
<dbReference type="GO" id="GO:0005525">
    <property type="term" value="F:GTP binding"/>
    <property type="evidence" value="ECO:0007669"/>
    <property type="project" value="UniProtKB-KW"/>
</dbReference>
<evidence type="ECO:0000256" key="3">
    <source>
        <dbReference type="ARBA" id="ARBA00004496"/>
    </source>
</evidence>
<dbReference type="Pfam" id="PF07714">
    <property type="entry name" value="PK_Tyr_Ser-Thr"/>
    <property type="match status" value="1"/>
</dbReference>
<dbReference type="Proteomes" id="UP000024635">
    <property type="component" value="Unassembled WGS sequence"/>
</dbReference>
<dbReference type="InterPro" id="IPR001245">
    <property type="entry name" value="Ser-Thr/Tyr_kinase_cat_dom"/>
</dbReference>
<dbReference type="FunFam" id="2.40.30.10:FF:000005">
    <property type="entry name" value="Elongation factor 1-alpha"/>
    <property type="match status" value="1"/>
</dbReference>
<evidence type="ECO:0000256" key="13">
    <source>
        <dbReference type="ARBA" id="ARBA00023134"/>
    </source>
</evidence>
<comment type="similarity">
    <text evidence="4">Belongs to the TRAFAC class translation factor GTPase superfamily. Classic translation factor GTPase family. EF-Tu/EF-1A subfamily.</text>
</comment>
<dbReference type="OrthoDB" id="4062651at2759"/>
<dbReference type="GO" id="GO:0005524">
    <property type="term" value="F:ATP binding"/>
    <property type="evidence" value="ECO:0007669"/>
    <property type="project" value="InterPro"/>
</dbReference>
<evidence type="ECO:0000256" key="5">
    <source>
        <dbReference type="ARBA" id="ARBA00008171"/>
    </source>
</evidence>
<keyword evidence="6" id="KW-0963">Cytoplasm</keyword>
<comment type="subcellular location">
    <subcellularLocation>
        <location evidence="3">Cytoplasm</location>
    </subcellularLocation>
    <subcellularLocation>
        <location evidence="2">Membrane</location>
    </subcellularLocation>
</comment>
<keyword evidence="18" id="KW-0732">Signal</keyword>
<dbReference type="InterPro" id="IPR027417">
    <property type="entry name" value="P-loop_NTPase"/>
</dbReference>
<evidence type="ECO:0000256" key="10">
    <source>
        <dbReference type="ARBA" id="ARBA00022768"/>
    </source>
</evidence>
<dbReference type="Gene3D" id="6.10.250.780">
    <property type="match status" value="1"/>
</dbReference>
<keyword evidence="7" id="KW-0597">Phosphoprotein</keyword>
<evidence type="ECO:0000259" key="19">
    <source>
        <dbReference type="PROSITE" id="PS50011"/>
    </source>
</evidence>
<evidence type="ECO:0000256" key="16">
    <source>
        <dbReference type="SAM" id="Coils"/>
    </source>
</evidence>
<dbReference type="InterPro" id="IPR054696">
    <property type="entry name" value="GTP-eEF1A_C"/>
</dbReference>
<dbReference type="FunFam" id="1.10.510.10:FF:000941">
    <property type="entry name" value="Guanylate cyclase"/>
    <property type="match status" value="1"/>
</dbReference>
<dbReference type="Gene3D" id="2.40.30.10">
    <property type="entry name" value="Translation factors"/>
    <property type="match status" value="2"/>
</dbReference>
<keyword evidence="13" id="KW-0342">GTP-binding</keyword>
<evidence type="ECO:0000256" key="14">
    <source>
        <dbReference type="ARBA" id="ARBA00023136"/>
    </source>
</evidence>
<comment type="function">
    <text evidence="1">This protein promotes the GTP-dependent binding of aminoacyl-tRNA to the A-site of ribosomes during protein biosynthesis.</text>
</comment>
<evidence type="ECO:0000256" key="9">
    <source>
        <dbReference type="ARBA" id="ARBA00022741"/>
    </source>
</evidence>
<keyword evidence="8 17" id="KW-0812">Transmembrane</keyword>
<evidence type="ECO:0000256" key="12">
    <source>
        <dbReference type="ARBA" id="ARBA00022989"/>
    </source>
</evidence>
<evidence type="ECO:0000256" key="6">
    <source>
        <dbReference type="ARBA" id="ARBA00022490"/>
    </source>
</evidence>
<keyword evidence="15" id="KW-0675">Receptor</keyword>
<feature type="domain" description="Protein kinase" evidence="19">
    <location>
        <begin position="546"/>
        <end position="848"/>
    </location>
</feature>
<sequence length="1285" mass="142655">MKLSFVVLLCASATLGSEFDETVEVTPARGGAESPQALTQYAGNANDTDALYDNKGRVRIKIGHIGALNALRNDVRVLEVSHMSLRREHILDDDFDVEIISQNGCGESFEGVAVAADMYHLQKVKAFIGPYCNAEMDAVARMAAFWNIPIIGYMAASNSLSDKKAYPTLARVSLRTTSSIAEATCALLRHYGWNKVAIVTNTGSLAYDRTYAFEEVFHARKITVVKKIMFDEWADSKAMLASGLLHELKNSARIVICLFSNTRESSREFLTAANVQGMSVNEFAYILPWLQDGSKDVTPWIGSDGTVLQKVKDQYANAIIVDDVNSFDNSIVTPFLEKIKDAGLTEADVDIANIYGYLYLFDALKLYAMAAKKVMNETGDTRNLVNGRVMWNTMRRLKFSGMLGASGVASGIVTMDDRAERAPLYRGFFVSPNIDQVMSMVHMEPTTIENCDGVTNKSGCYDIVVTDLMRDFWPSVDRRMPKDEPDCGFRGERCDFTLLIVGGALILVALLALCGAYGLHRIIEKRALDKLPFRIYRDDMQFIDEEQLKSMLSLGSTRTKMSNTNYGSRNHAIIGTNTHAIYHKYEQRRPIVFNRADKMLLVLMKQAVHDNINPFLGISFNEKEELLVVWKFCSRGTLQDIIYNENITLDQKFHGAFIRDILAGLEYLHASSIGCHGALSTWSCLIDRNWMIKLTDYGIADPLERWEKQQAINVTALTDTDDKTQATQATSAIYEAPELLKNREKNRLRRMDQDWMKQTQGRRQLGDIYGFGIIMYEIIFRALPFPDNTDITALVESIKDGTKVVKPQIQSNKVLNMDLTNLIADCWNGTPEMRPSLRRIKLNVETYLKVRGSLVDQMMRMMEQYANNLERLVQERTGMLEEANVRADKLLSQLLPAYVAKELKLGRSVPPKTFSSATVLFSSDKITGTSQADCAVLVVACGTGEFEAGISKNGQTREHALLAQTLGVKQLIVACNKMDSTEPPFSEARYNEITTEVSNFIKKIGYNPKAVASVPISGFNGDNMLEPTSNMPWFKGWNVERKEGNASGKTLALDAIIPPQRSTDRPLRLPVQDVYKIGGIGTVPVGRVETGILKPGMVVTFAPQNVTTEVKSVEIHHESLPEAVPGDNVGFNVKNVSVKDIRRGSICSDSKNDPAKEARTFNAQVIIMNHPGQISAGYSPVLDCHTAHIACKFAELKEKVDRRTGKKVQDNSKFLKSGDAGIVEVILTKPLCVESFTDYAPLGRFAVRDVRQTVGVGVIKSVDKSDGATGKVTKAAQKAGVAKKK</sequence>
<dbReference type="Pfam" id="PF00009">
    <property type="entry name" value="GTP_EFTU"/>
    <property type="match status" value="1"/>
</dbReference>
<feature type="signal peptide" evidence="18">
    <location>
        <begin position="1"/>
        <end position="16"/>
    </location>
</feature>
<gene>
    <name evidence="20" type="primary">Acey_s0184.g969</name>
    <name evidence="20" type="ORF">Y032_0184g969</name>
</gene>
<dbReference type="InterPro" id="IPR028082">
    <property type="entry name" value="Peripla_BP_I"/>
</dbReference>
<dbReference type="SUPFAM" id="SSF50447">
    <property type="entry name" value="Translation proteins"/>
    <property type="match status" value="1"/>
</dbReference>
<dbReference type="CDD" id="cd03693">
    <property type="entry name" value="EF1_alpha_II"/>
    <property type="match status" value="1"/>
</dbReference>
<feature type="transmembrane region" description="Helical" evidence="17">
    <location>
        <begin position="496"/>
        <end position="519"/>
    </location>
</feature>
<reference evidence="21" key="1">
    <citation type="journal article" date="2015" name="Nat. Genet.">
        <title>The genome and transcriptome of the zoonotic hookworm Ancylostoma ceylanicum identify infection-specific gene families.</title>
        <authorList>
            <person name="Schwarz E.M."/>
            <person name="Hu Y."/>
            <person name="Antoshechkin I."/>
            <person name="Miller M.M."/>
            <person name="Sternberg P.W."/>
            <person name="Aroian R.V."/>
        </authorList>
    </citation>
    <scope>NUCLEOTIDE SEQUENCE</scope>
    <source>
        <strain evidence="21">HY135</strain>
    </source>
</reference>
<dbReference type="SUPFAM" id="SSF50465">
    <property type="entry name" value="EF-Tu/eEF-1alpha/eIF2-gamma C-terminal domain"/>
    <property type="match status" value="1"/>
</dbReference>
<keyword evidence="11" id="KW-0648">Protein biosynthesis</keyword>
<dbReference type="InterPro" id="IPR000795">
    <property type="entry name" value="T_Tr_GTP-bd_dom"/>
</dbReference>
<keyword evidence="10" id="KW-0251">Elongation factor</keyword>
<dbReference type="InterPro" id="IPR000719">
    <property type="entry name" value="Prot_kinase_dom"/>
</dbReference>
<feature type="chain" id="PRO_5001487065" description="Protein kinase domain-containing protein" evidence="18">
    <location>
        <begin position="17"/>
        <end position="1285"/>
    </location>
</feature>
<dbReference type="Gene3D" id="3.40.50.2300">
    <property type="match status" value="2"/>
</dbReference>
<dbReference type="STRING" id="53326.A0A016SRA4"/>
<evidence type="ECO:0000256" key="8">
    <source>
        <dbReference type="ARBA" id="ARBA00022692"/>
    </source>
</evidence>
<dbReference type="GO" id="GO:0016020">
    <property type="term" value="C:membrane"/>
    <property type="evidence" value="ECO:0007669"/>
    <property type="project" value="UniProtKB-SubCell"/>
</dbReference>
<dbReference type="EMBL" id="JARK01001520">
    <property type="protein sequence ID" value="EYB93238.1"/>
    <property type="molecule type" value="Genomic_DNA"/>
</dbReference>
<dbReference type="SUPFAM" id="SSF52540">
    <property type="entry name" value="P-loop containing nucleoside triphosphate hydrolases"/>
    <property type="match status" value="1"/>
</dbReference>
<dbReference type="InterPro" id="IPR001828">
    <property type="entry name" value="ANF_lig-bd_rcpt"/>
</dbReference>
<dbReference type="GO" id="GO:0003746">
    <property type="term" value="F:translation elongation factor activity"/>
    <property type="evidence" value="ECO:0007669"/>
    <property type="project" value="UniProtKB-KW"/>
</dbReference>
<dbReference type="InterPro" id="IPR011009">
    <property type="entry name" value="Kinase-like_dom_sf"/>
</dbReference>
<dbReference type="Gene3D" id="1.10.510.10">
    <property type="entry name" value="Transferase(Phosphotransferase) domain 1"/>
    <property type="match status" value="1"/>
</dbReference>
<comment type="similarity">
    <text evidence="5">Belongs to the protein kinase superfamily. TKL Ser/Thr protein kinase family. ROCO subfamily.</text>
</comment>
<dbReference type="Pfam" id="PF22594">
    <property type="entry name" value="GTP-eEF1A_C"/>
    <property type="match status" value="1"/>
</dbReference>
<keyword evidence="12 17" id="KW-1133">Transmembrane helix</keyword>
<dbReference type="CDD" id="cd06352">
    <property type="entry name" value="PBP1_NPR_GC-like"/>
    <property type="match status" value="1"/>
</dbReference>
<evidence type="ECO:0000256" key="1">
    <source>
        <dbReference type="ARBA" id="ARBA00003982"/>
    </source>
</evidence>
<evidence type="ECO:0000256" key="15">
    <source>
        <dbReference type="ARBA" id="ARBA00023170"/>
    </source>
</evidence>
<dbReference type="InterPro" id="IPR004161">
    <property type="entry name" value="EFTu-like_2"/>
</dbReference>
<dbReference type="PANTHER" id="PTHR23115">
    <property type="entry name" value="TRANSLATION FACTOR"/>
    <property type="match status" value="1"/>
</dbReference>
<keyword evidence="9" id="KW-0547">Nucleotide-binding</keyword>
<organism evidence="20 21">
    <name type="scientific">Ancylostoma ceylanicum</name>
    <dbReference type="NCBI Taxonomy" id="53326"/>
    <lineage>
        <taxon>Eukaryota</taxon>
        <taxon>Metazoa</taxon>
        <taxon>Ecdysozoa</taxon>
        <taxon>Nematoda</taxon>
        <taxon>Chromadorea</taxon>
        <taxon>Rhabditida</taxon>
        <taxon>Rhabditina</taxon>
        <taxon>Rhabditomorpha</taxon>
        <taxon>Strongyloidea</taxon>
        <taxon>Ancylostomatidae</taxon>
        <taxon>Ancylostomatinae</taxon>
        <taxon>Ancylostoma</taxon>
    </lineage>
</organism>
<dbReference type="GO" id="GO:0005737">
    <property type="term" value="C:cytoplasm"/>
    <property type="evidence" value="ECO:0007669"/>
    <property type="project" value="UniProtKB-SubCell"/>
</dbReference>
<dbReference type="Pfam" id="PF03144">
    <property type="entry name" value="GTP_EFTU_D2"/>
    <property type="match status" value="1"/>
</dbReference>
<evidence type="ECO:0000256" key="18">
    <source>
        <dbReference type="SAM" id="SignalP"/>
    </source>
</evidence>
<evidence type="ECO:0000256" key="2">
    <source>
        <dbReference type="ARBA" id="ARBA00004370"/>
    </source>
</evidence>
<evidence type="ECO:0000256" key="4">
    <source>
        <dbReference type="ARBA" id="ARBA00007249"/>
    </source>
</evidence>